<evidence type="ECO:0000313" key="1">
    <source>
        <dbReference type="EMBL" id="KAH6652647.1"/>
    </source>
</evidence>
<dbReference type="Proteomes" id="UP000758603">
    <property type="component" value="Unassembled WGS sequence"/>
</dbReference>
<dbReference type="GeneID" id="70131852"/>
<dbReference type="EMBL" id="JAGPXC010000005">
    <property type="protein sequence ID" value="KAH6652647.1"/>
    <property type="molecule type" value="Genomic_DNA"/>
</dbReference>
<reference evidence="1" key="1">
    <citation type="journal article" date="2021" name="Nat. Commun.">
        <title>Genetic determinants of endophytism in the Arabidopsis root mycobiome.</title>
        <authorList>
            <person name="Mesny F."/>
            <person name="Miyauchi S."/>
            <person name="Thiergart T."/>
            <person name="Pickel B."/>
            <person name="Atanasova L."/>
            <person name="Karlsson M."/>
            <person name="Huettel B."/>
            <person name="Barry K.W."/>
            <person name="Haridas S."/>
            <person name="Chen C."/>
            <person name="Bauer D."/>
            <person name="Andreopoulos W."/>
            <person name="Pangilinan J."/>
            <person name="LaButti K."/>
            <person name="Riley R."/>
            <person name="Lipzen A."/>
            <person name="Clum A."/>
            <person name="Drula E."/>
            <person name="Henrissat B."/>
            <person name="Kohler A."/>
            <person name="Grigoriev I.V."/>
            <person name="Martin F.M."/>
            <person name="Hacquard S."/>
        </authorList>
    </citation>
    <scope>NUCLEOTIDE SEQUENCE</scope>
    <source>
        <strain evidence="1">MPI-SDFR-AT-0073</strain>
    </source>
</reference>
<dbReference type="RefSeq" id="XP_045956924.1">
    <property type="nucleotide sequence ID" value="XM_046102960.1"/>
</dbReference>
<dbReference type="OrthoDB" id="4364812at2759"/>
<comment type="caution">
    <text evidence="1">The sequence shown here is derived from an EMBL/GenBank/DDBJ whole genome shotgun (WGS) entry which is preliminary data.</text>
</comment>
<dbReference type="AlphaFoldDB" id="A0A9P8UI67"/>
<sequence>MWHSDNRRDPRFRYLTQPQRNWNPASAATTSEQRRALVHGFLNLEIMPAEWFTPQDGTPTDPPTSDQVRHVLQPWRPQKLRKIAQHLLHYRSNDLVILRTHYDDDGTENEWLSEWLERDKEQDMLYGFGEEWWRILSDRALFNFGDEWRDIFLTLPELVGRYSSHSQGLQKSIGPAWIAEARNAEDCVDEVQFLSYVGQSPLLVADRDPFEEEVLRAIFLDLHSIKFVRLLCYGHSCSCSFRYHKELRIVSYT</sequence>
<gene>
    <name evidence="1" type="ORF">BKA67DRAFT_567097</name>
</gene>
<accession>A0A9P8UI67</accession>
<proteinExistence type="predicted"/>
<keyword evidence="2" id="KW-1185">Reference proteome</keyword>
<name>A0A9P8UI67_9PEZI</name>
<protein>
    <submittedName>
        <fullName evidence="1">Uncharacterized protein</fullName>
    </submittedName>
</protein>
<organism evidence="1 2">
    <name type="scientific">Truncatella angustata</name>
    <dbReference type="NCBI Taxonomy" id="152316"/>
    <lineage>
        <taxon>Eukaryota</taxon>
        <taxon>Fungi</taxon>
        <taxon>Dikarya</taxon>
        <taxon>Ascomycota</taxon>
        <taxon>Pezizomycotina</taxon>
        <taxon>Sordariomycetes</taxon>
        <taxon>Xylariomycetidae</taxon>
        <taxon>Amphisphaeriales</taxon>
        <taxon>Sporocadaceae</taxon>
        <taxon>Truncatella</taxon>
    </lineage>
</organism>
<evidence type="ECO:0000313" key="2">
    <source>
        <dbReference type="Proteomes" id="UP000758603"/>
    </source>
</evidence>